<dbReference type="Proteomes" id="UP000789901">
    <property type="component" value="Unassembled WGS sequence"/>
</dbReference>
<proteinExistence type="predicted"/>
<reference evidence="1 2" key="1">
    <citation type="submission" date="2021-06" db="EMBL/GenBank/DDBJ databases">
        <authorList>
            <person name="Kallberg Y."/>
            <person name="Tangrot J."/>
            <person name="Rosling A."/>
        </authorList>
    </citation>
    <scope>NUCLEOTIDE SEQUENCE [LARGE SCALE GENOMIC DNA]</scope>
    <source>
        <strain evidence="1 2">120-4 pot B 10/14</strain>
    </source>
</reference>
<keyword evidence="2" id="KW-1185">Reference proteome</keyword>
<dbReference type="EMBL" id="CAJVQB010053903">
    <property type="protein sequence ID" value="CAG8836565.1"/>
    <property type="molecule type" value="Genomic_DNA"/>
</dbReference>
<gene>
    <name evidence="1" type="ORF">GMARGA_LOCUS33095</name>
</gene>
<accession>A0ABN7WQG3</accession>
<evidence type="ECO:0000313" key="2">
    <source>
        <dbReference type="Proteomes" id="UP000789901"/>
    </source>
</evidence>
<evidence type="ECO:0000313" key="1">
    <source>
        <dbReference type="EMBL" id="CAG8836565.1"/>
    </source>
</evidence>
<comment type="caution">
    <text evidence="1">The sequence shown here is derived from an EMBL/GenBank/DDBJ whole genome shotgun (WGS) entry which is preliminary data.</text>
</comment>
<organism evidence="1 2">
    <name type="scientific">Gigaspora margarita</name>
    <dbReference type="NCBI Taxonomy" id="4874"/>
    <lineage>
        <taxon>Eukaryota</taxon>
        <taxon>Fungi</taxon>
        <taxon>Fungi incertae sedis</taxon>
        <taxon>Mucoromycota</taxon>
        <taxon>Glomeromycotina</taxon>
        <taxon>Glomeromycetes</taxon>
        <taxon>Diversisporales</taxon>
        <taxon>Gigasporaceae</taxon>
        <taxon>Gigaspora</taxon>
    </lineage>
</organism>
<feature type="non-terminal residue" evidence="1">
    <location>
        <position position="1"/>
    </location>
</feature>
<protein>
    <submittedName>
        <fullName evidence="1">17250_t:CDS:1</fullName>
    </submittedName>
</protein>
<feature type="non-terminal residue" evidence="1">
    <location>
        <position position="62"/>
    </location>
</feature>
<sequence length="62" mass="7275">MEQHLLVSVCVENKIVDKIKNVNDVYAFKHFVKMLYHNVGNIDEFNTQADKDNCIQYSLNIM</sequence>
<name>A0ABN7WQG3_GIGMA</name>